<evidence type="ECO:0000313" key="5">
    <source>
        <dbReference type="EMBL" id="MDH6284724.1"/>
    </source>
</evidence>
<dbReference type="CDD" id="cd06170">
    <property type="entry name" value="LuxR_C_like"/>
    <property type="match status" value="1"/>
</dbReference>
<evidence type="ECO:0000256" key="3">
    <source>
        <dbReference type="ARBA" id="ARBA00023163"/>
    </source>
</evidence>
<evidence type="ECO:0000313" key="6">
    <source>
        <dbReference type="Proteomes" id="UP001160334"/>
    </source>
</evidence>
<proteinExistence type="predicted"/>
<name>A0ABT6MME7_9NOCA</name>
<dbReference type="PANTHER" id="PTHR44688">
    <property type="entry name" value="DNA-BINDING TRANSCRIPTIONAL ACTIVATOR DEVR_DOSR"/>
    <property type="match status" value="1"/>
</dbReference>
<keyword evidence="2" id="KW-0238">DNA-binding</keyword>
<keyword evidence="1" id="KW-0805">Transcription regulation</keyword>
<dbReference type="Proteomes" id="UP001160334">
    <property type="component" value="Unassembled WGS sequence"/>
</dbReference>
<dbReference type="Pfam" id="PF00196">
    <property type="entry name" value="GerE"/>
    <property type="match status" value="1"/>
</dbReference>
<reference evidence="5 6" key="1">
    <citation type="submission" date="2023-04" db="EMBL/GenBank/DDBJ databases">
        <title>Forest soil microbial communities from Buena Vista Peninsula, Colon Province, Panama.</title>
        <authorList>
            <person name="Bouskill N."/>
        </authorList>
    </citation>
    <scope>NUCLEOTIDE SEQUENCE [LARGE SCALE GENOMIC DNA]</scope>
    <source>
        <strain evidence="5 6">CFH S0262</strain>
    </source>
</reference>
<dbReference type="SMART" id="SM00421">
    <property type="entry name" value="HTH_LUXR"/>
    <property type="match status" value="1"/>
</dbReference>
<dbReference type="InterPro" id="IPR000792">
    <property type="entry name" value="Tscrpt_reg_LuxR_C"/>
</dbReference>
<dbReference type="SUPFAM" id="SSF46894">
    <property type="entry name" value="C-terminal effector domain of the bipartite response regulators"/>
    <property type="match status" value="1"/>
</dbReference>
<dbReference type="PROSITE" id="PS50043">
    <property type="entry name" value="HTH_LUXR_2"/>
    <property type="match status" value="1"/>
</dbReference>
<dbReference type="PRINTS" id="PR00038">
    <property type="entry name" value="HTHLUXR"/>
</dbReference>
<sequence>MIEPRSGLESCHAQMAARPPLRLSARLGRDTPFTVIRSPHGFGKSALAAEWVRSAGAAGYAGVLVPPPPGGIGSERFWRLAAERLTAAGVLTNTPPDDSATYLAIRDDLARTGSPVRLALERIDHVTDPQLEEQILDLVDHCDGVHVAVTVVGRTLFGNPLALDPTHDLLGGDDLLLRRTELRDLFAADGITVDADELDLIHRLTGGMWSLVEIARTVTGGLPSRADRLPLLGNRLAVSISDHVRTTVLAAPDVVAHRDFLVNTATAHTITVETAQFLGSGTGAARHLAAIEAAGLADCHESTSGPRWQIPVAVRRELRAIQHEDRMDPAARSTRLALFHRDRREYAAAIRCALEAENWPLTVELVEKHWIGLVGAHLDLLRDVLRALPEHFFDTNPGFREAQELVASLDGDVRSSTQPHDPEELRHLTSADDVGKTVGIVSHQTLMLRLAGRYDAAAELTQQIRRVVSEVLEARPDDLSDLLPFLRMQWGLTFQLAGDFSESTEVLRLAYLLGNARRLAYIARNAAGNSALNWALAGEPERVLEWLDLELAHPPADDAVEPLIRIGGLTARALTALDRLDSTAAQVALGQLDPLPVVAELWPFVVYARCRHAVATGRPDRALATLADVADKRQRAEGGFVRSLLTAAEIEALLAAGHGSRACLLAARTPSDTPWSVVAVARTHLITGNHHSAITTCRRYDWLGTPFTRSHLEALLIETAAQHALGRVDRAAQLWRRACELADRTGIRAAFAGLPRDLVIALEKSAAVPSQTAADYLASEVADQYPSALHRPELTEREKAVLDGLADGLSAPAIAQELFVSLSTVKTQRTSLYRKLGAHSRREALAVAREFGLLPIRDDADVTPRERECGW</sequence>
<accession>A0ABT6MME7</accession>
<evidence type="ECO:0000256" key="1">
    <source>
        <dbReference type="ARBA" id="ARBA00023015"/>
    </source>
</evidence>
<evidence type="ECO:0000259" key="4">
    <source>
        <dbReference type="PROSITE" id="PS50043"/>
    </source>
</evidence>
<dbReference type="InterPro" id="IPR016032">
    <property type="entry name" value="Sig_transdc_resp-reg_C-effctor"/>
</dbReference>
<dbReference type="RefSeq" id="WP_280763920.1">
    <property type="nucleotide sequence ID" value="NZ_JARXVC010000026.1"/>
</dbReference>
<protein>
    <submittedName>
        <fullName evidence="5">LuxR family maltose regulon positive regulatory protein</fullName>
    </submittedName>
</protein>
<comment type="caution">
    <text evidence="5">The sequence shown here is derived from an EMBL/GenBank/DDBJ whole genome shotgun (WGS) entry which is preliminary data.</text>
</comment>
<dbReference type="PROSITE" id="PS00622">
    <property type="entry name" value="HTH_LUXR_1"/>
    <property type="match status" value="1"/>
</dbReference>
<keyword evidence="6" id="KW-1185">Reference proteome</keyword>
<evidence type="ECO:0000256" key="2">
    <source>
        <dbReference type="ARBA" id="ARBA00023125"/>
    </source>
</evidence>
<dbReference type="PANTHER" id="PTHR44688:SF16">
    <property type="entry name" value="DNA-BINDING TRANSCRIPTIONAL ACTIVATOR DEVR_DOSR"/>
    <property type="match status" value="1"/>
</dbReference>
<gene>
    <name evidence="5" type="ORF">M2280_005985</name>
</gene>
<dbReference type="Gene3D" id="1.10.10.10">
    <property type="entry name" value="Winged helix-like DNA-binding domain superfamily/Winged helix DNA-binding domain"/>
    <property type="match status" value="1"/>
</dbReference>
<organism evidence="5 6">
    <name type="scientific">Prescottella agglutinans</name>
    <dbReference type="NCBI Taxonomy" id="1644129"/>
    <lineage>
        <taxon>Bacteria</taxon>
        <taxon>Bacillati</taxon>
        <taxon>Actinomycetota</taxon>
        <taxon>Actinomycetes</taxon>
        <taxon>Mycobacteriales</taxon>
        <taxon>Nocardiaceae</taxon>
        <taxon>Prescottella</taxon>
    </lineage>
</organism>
<dbReference type="InterPro" id="IPR036388">
    <property type="entry name" value="WH-like_DNA-bd_sf"/>
</dbReference>
<keyword evidence="3" id="KW-0804">Transcription</keyword>
<feature type="domain" description="HTH luxR-type" evidence="4">
    <location>
        <begin position="787"/>
        <end position="852"/>
    </location>
</feature>
<dbReference type="EMBL" id="JARXVC010000026">
    <property type="protein sequence ID" value="MDH6284724.1"/>
    <property type="molecule type" value="Genomic_DNA"/>
</dbReference>